<sequence length="133" mass="15647">MMRMIAGKRYYGDDVTDIEEAKRFREIHEETFKVAGMKSVGEFLPWFKSKKLENLLLEYQRKRDEFMHGLIEQKRRIMSPDYADAKRKKTLMEVLLDLQVSEPEYYMDEIIKGLILVMLQAGDTSVTAMESAL</sequence>
<dbReference type="Proteomes" id="UP001164539">
    <property type="component" value="Chromosome 14"/>
</dbReference>
<proteinExistence type="predicted"/>
<organism evidence="1 2">
    <name type="scientific">Melia azedarach</name>
    <name type="common">Chinaberry tree</name>
    <dbReference type="NCBI Taxonomy" id="155640"/>
    <lineage>
        <taxon>Eukaryota</taxon>
        <taxon>Viridiplantae</taxon>
        <taxon>Streptophyta</taxon>
        <taxon>Embryophyta</taxon>
        <taxon>Tracheophyta</taxon>
        <taxon>Spermatophyta</taxon>
        <taxon>Magnoliopsida</taxon>
        <taxon>eudicotyledons</taxon>
        <taxon>Gunneridae</taxon>
        <taxon>Pentapetalae</taxon>
        <taxon>rosids</taxon>
        <taxon>malvids</taxon>
        <taxon>Sapindales</taxon>
        <taxon>Meliaceae</taxon>
        <taxon>Melia</taxon>
    </lineage>
</organism>
<dbReference type="EMBL" id="CM051407">
    <property type="protein sequence ID" value="KAJ4701665.1"/>
    <property type="molecule type" value="Genomic_DNA"/>
</dbReference>
<evidence type="ECO:0000313" key="1">
    <source>
        <dbReference type="EMBL" id="KAJ4701665.1"/>
    </source>
</evidence>
<keyword evidence="2" id="KW-1185">Reference proteome</keyword>
<gene>
    <name evidence="1" type="ORF">OWV82_024872</name>
</gene>
<evidence type="ECO:0000313" key="2">
    <source>
        <dbReference type="Proteomes" id="UP001164539"/>
    </source>
</evidence>
<name>A0ACC1WR24_MELAZ</name>
<protein>
    <submittedName>
        <fullName evidence="1">Cytochrome P450</fullName>
    </submittedName>
</protein>
<comment type="caution">
    <text evidence="1">The sequence shown here is derived from an EMBL/GenBank/DDBJ whole genome shotgun (WGS) entry which is preliminary data.</text>
</comment>
<reference evidence="1 2" key="1">
    <citation type="journal article" date="2023" name="Science">
        <title>Complex scaffold remodeling in plant triterpene biosynthesis.</title>
        <authorList>
            <person name="De La Pena R."/>
            <person name="Hodgson H."/>
            <person name="Liu J.C."/>
            <person name="Stephenson M.J."/>
            <person name="Martin A.C."/>
            <person name="Owen C."/>
            <person name="Harkess A."/>
            <person name="Leebens-Mack J."/>
            <person name="Jimenez L.E."/>
            <person name="Osbourn A."/>
            <person name="Sattely E.S."/>
        </authorList>
    </citation>
    <scope>NUCLEOTIDE SEQUENCE [LARGE SCALE GENOMIC DNA]</scope>
    <source>
        <strain evidence="2">cv. JPN11</strain>
        <tissue evidence="1">Leaf</tissue>
    </source>
</reference>
<accession>A0ACC1WR24</accession>